<dbReference type="Proteomes" id="UP001159363">
    <property type="component" value="Chromosome 9"/>
</dbReference>
<dbReference type="Gene3D" id="3.30.420.10">
    <property type="entry name" value="Ribonuclease H-like superfamily/Ribonuclease H"/>
    <property type="match status" value="1"/>
</dbReference>
<feature type="compositionally biased region" description="Basic residues" evidence="1">
    <location>
        <begin position="176"/>
        <end position="188"/>
    </location>
</feature>
<evidence type="ECO:0000313" key="2">
    <source>
        <dbReference type="EMBL" id="KAJ8874053.1"/>
    </source>
</evidence>
<evidence type="ECO:0000256" key="1">
    <source>
        <dbReference type="SAM" id="MobiDB-lite"/>
    </source>
</evidence>
<gene>
    <name evidence="2" type="ORF">PR048_024893</name>
</gene>
<evidence type="ECO:0000313" key="3">
    <source>
        <dbReference type="Proteomes" id="UP001159363"/>
    </source>
</evidence>
<dbReference type="InterPro" id="IPR036397">
    <property type="entry name" value="RNaseH_sf"/>
</dbReference>
<dbReference type="EMBL" id="JARBHB010000010">
    <property type="protein sequence ID" value="KAJ8874053.1"/>
    <property type="molecule type" value="Genomic_DNA"/>
</dbReference>
<feature type="region of interest" description="Disordered" evidence="1">
    <location>
        <begin position="176"/>
        <end position="212"/>
    </location>
</feature>
<feature type="compositionally biased region" description="Basic and acidic residues" evidence="1">
    <location>
        <begin position="189"/>
        <end position="198"/>
    </location>
</feature>
<reference evidence="2 3" key="1">
    <citation type="submission" date="2023-02" db="EMBL/GenBank/DDBJ databases">
        <title>LHISI_Scaffold_Assembly.</title>
        <authorList>
            <person name="Stuart O.P."/>
            <person name="Cleave R."/>
            <person name="Magrath M.J.L."/>
            <person name="Mikheyev A.S."/>
        </authorList>
    </citation>
    <scope>NUCLEOTIDE SEQUENCE [LARGE SCALE GENOMIC DNA]</scope>
    <source>
        <strain evidence="2">Daus_M_001</strain>
        <tissue evidence="2">Leg muscle</tissue>
    </source>
</reference>
<evidence type="ECO:0008006" key="4">
    <source>
        <dbReference type="Google" id="ProtNLM"/>
    </source>
</evidence>
<name>A0ABQ9GPU7_9NEOP</name>
<comment type="caution">
    <text evidence="2">The sequence shown here is derived from an EMBL/GenBank/DDBJ whole genome shotgun (WGS) entry which is preliminary data.</text>
</comment>
<keyword evidence="3" id="KW-1185">Reference proteome</keyword>
<accession>A0ABQ9GPU7</accession>
<dbReference type="PANTHER" id="PTHR47326">
    <property type="entry name" value="TRANSPOSABLE ELEMENT TC3 TRANSPOSASE-LIKE PROTEIN"/>
    <property type="match status" value="1"/>
</dbReference>
<dbReference type="PANTHER" id="PTHR47326:SF1">
    <property type="entry name" value="HTH PSQ-TYPE DOMAIN-CONTAINING PROTEIN"/>
    <property type="match status" value="1"/>
</dbReference>
<proteinExistence type="predicted"/>
<organism evidence="2 3">
    <name type="scientific">Dryococelus australis</name>
    <dbReference type="NCBI Taxonomy" id="614101"/>
    <lineage>
        <taxon>Eukaryota</taxon>
        <taxon>Metazoa</taxon>
        <taxon>Ecdysozoa</taxon>
        <taxon>Arthropoda</taxon>
        <taxon>Hexapoda</taxon>
        <taxon>Insecta</taxon>
        <taxon>Pterygota</taxon>
        <taxon>Neoptera</taxon>
        <taxon>Polyneoptera</taxon>
        <taxon>Phasmatodea</taxon>
        <taxon>Verophasmatodea</taxon>
        <taxon>Anareolatae</taxon>
        <taxon>Phasmatidae</taxon>
        <taxon>Eurycanthinae</taxon>
        <taxon>Dryococelus</taxon>
    </lineage>
</organism>
<sequence>MAIPTYVNATNICLSISCRTVVDVVVKATRLSLEQRRKVAAWIEAFQSPTLVRTKYQACFNCDPQEASVVREHERSSPKINVWCAVTAAGVVGPYFFENDTVTGADILLMLETCVADNLPLRILLTGYFQLDGAPPHFARVVRNYLYATFQRRWIGRGEISRLHCYALLEAIRRPPPHTHTRRSHKTRMKPDSEKQAEQTDDSGLKNSLSPQ</sequence>
<protein>
    <recommendedName>
        <fullName evidence="4">Transposase</fullName>
    </recommendedName>
</protein>